<dbReference type="PANTHER" id="PTHR45436">
    <property type="entry name" value="SENSOR HISTIDINE KINASE YKOH"/>
    <property type="match status" value="1"/>
</dbReference>
<keyword evidence="6 10" id="KW-0812">Transmembrane</keyword>
<feature type="transmembrane region" description="Helical" evidence="10">
    <location>
        <begin position="168"/>
        <end position="191"/>
    </location>
</feature>
<evidence type="ECO:0000256" key="4">
    <source>
        <dbReference type="ARBA" id="ARBA00022553"/>
    </source>
</evidence>
<evidence type="ECO:0000313" key="12">
    <source>
        <dbReference type="EMBL" id="TWI31025.1"/>
    </source>
</evidence>
<evidence type="ECO:0000256" key="2">
    <source>
        <dbReference type="ARBA" id="ARBA00004370"/>
    </source>
</evidence>
<evidence type="ECO:0000259" key="11">
    <source>
        <dbReference type="PROSITE" id="PS50109"/>
    </source>
</evidence>
<dbReference type="OrthoDB" id="9804645at2"/>
<keyword evidence="7 12" id="KW-0418">Kinase</keyword>
<evidence type="ECO:0000256" key="1">
    <source>
        <dbReference type="ARBA" id="ARBA00000085"/>
    </source>
</evidence>
<comment type="caution">
    <text evidence="12">The sequence shown here is derived from an EMBL/GenBank/DDBJ whole genome shotgun (WGS) entry which is preliminary data.</text>
</comment>
<dbReference type="PANTHER" id="PTHR45436:SF5">
    <property type="entry name" value="SENSOR HISTIDINE KINASE TRCS"/>
    <property type="match status" value="1"/>
</dbReference>
<keyword evidence="9 10" id="KW-0472">Membrane</keyword>
<organism evidence="12 13">
    <name type="scientific">Paracoccus sulfuroxidans</name>
    <dbReference type="NCBI Taxonomy" id="384678"/>
    <lineage>
        <taxon>Bacteria</taxon>
        <taxon>Pseudomonadati</taxon>
        <taxon>Pseudomonadota</taxon>
        <taxon>Alphaproteobacteria</taxon>
        <taxon>Rhodobacterales</taxon>
        <taxon>Paracoccaceae</taxon>
        <taxon>Paracoccus</taxon>
    </lineage>
</organism>
<dbReference type="EMBL" id="VLKU01000011">
    <property type="protein sequence ID" value="TWI31025.1"/>
    <property type="molecule type" value="Genomic_DNA"/>
</dbReference>
<evidence type="ECO:0000256" key="9">
    <source>
        <dbReference type="ARBA" id="ARBA00023136"/>
    </source>
</evidence>
<name>A0A562NFQ0_9RHOB</name>
<evidence type="ECO:0000256" key="7">
    <source>
        <dbReference type="ARBA" id="ARBA00022777"/>
    </source>
</evidence>
<dbReference type="InterPro" id="IPR036890">
    <property type="entry name" value="HATPase_C_sf"/>
</dbReference>
<dbReference type="InterPro" id="IPR003594">
    <property type="entry name" value="HATPase_dom"/>
</dbReference>
<dbReference type="RefSeq" id="WP_145399331.1">
    <property type="nucleotide sequence ID" value="NZ_VLKU01000011.1"/>
</dbReference>
<keyword evidence="5" id="KW-0808">Transferase</keyword>
<sequence length="452" mass="49282">MNRRSLRLRLVISGVAAIAGALALAAVGLALLFDRHVERVAVADLDARVMALLPMVEANAPDAIAASRSPIDPQYDRPFSGRYWMIRLGETLQTSRSLWDFDLALPAKAPAPGATHVLTLQGPMDQRLLAVDRSFIISRNDRPEVLRITVATDSARLRDARQGFLGDLVPFLSVLAGLLVAASWFQIMVGLKPLAQIRARVTALTMGEDRRLGQNLPTEVIPLANQIDHLLDARDQELERARHRAADLAHGFKTPLQALLGDAESLHRRGEDEIADSIETVVTTMRRHVDRELARARIQADRGGSRAEPTAIMEKLVKLLARTPKGSEIDWDLQPAPGVLARIDPDDLTEALGALLENALRHCAARIEMRALAEGDRAVIRIRDDGPGISPDQIQRIIRRGERLDQSIGGQGIGLAIVSDIVEAVGGELSLRNADPGLLAEIRLARAPRTAP</sequence>
<evidence type="ECO:0000256" key="6">
    <source>
        <dbReference type="ARBA" id="ARBA00022692"/>
    </source>
</evidence>
<dbReference type="PRINTS" id="PR00344">
    <property type="entry name" value="BCTRLSENSOR"/>
</dbReference>
<keyword evidence="8 10" id="KW-1133">Transmembrane helix</keyword>
<dbReference type="PROSITE" id="PS50109">
    <property type="entry name" value="HIS_KIN"/>
    <property type="match status" value="1"/>
</dbReference>
<reference evidence="12 13" key="1">
    <citation type="journal article" date="2015" name="Stand. Genomic Sci.">
        <title>Genomic Encyclopedia of Bacterial and Archaeal Type Strains, Phase III: the genomes of soil and plant-associated and newly described type strains.</title>
        <authorList>
            <person name="Whitman W.B."/>
            <person name="Woyke T."/>
            <person name="Klenk H.P."/>
            <person name="Zhou Y."/>
            <person name="Lilburn T.G."/>
            <person name="Beck B.J."/>
            <person name="De Vos P."/>
            <person name="Vandamme P."/>
            <person name="Eisen J.A."/>
            <person name="Garrity G."/>
            <person name="Hugenholtz P."/>
            <person name="Kyrpides N.C."/>
        </authorList>
    </citation>
    <scope>NUCLEOTIDE SEQUENCE [LARGE SCALE GENOMIC DNA]</scope>
    <source>
        <strain evidence="12 13">CGMCC 1.5364</strain>
    </source>
</reference>
<evidence type="ECO:0000256" key="8">
    <source>
        <dbReference type="ARBA" id="ARBA00022989"/>
    </source>
</evidence>
<dbReference type="InterPro" id="IPR004358">
    <property type="entry name" value="Sig_transdc_His_kin-like_C"/>
</dbReference>
<dbReference type="AlphaFoldDB" id="A0A562NFQ0"/>
<dbReference type="InterPro" id="IPR036097">
    <property type="entry name" value="HisK_dim/P_sf"/>
</dbReference>
<dbReference type="GO" id="GO:0005886">
    <property type="term" value="C:plasma membrane"/>
    <property type="evidence" value="ECO:0007669"/>
    <property type="project" value="TreeGrafter"/>
</dbReference>
<comment type="catalytic activity">
    <reaction evidence="1">
        <text>ATP + protein L-histidine = ADP + protein N-phospho-L-histidine.</text>
        <dbReference type="EC" id="2.7.13.3"/>
    </reaction>
</comment>
<feature type="domain" description="Histidine kinase" evidence="11">
    <location>
        <begin position="247"/>
        <end position="448"/>
    </location>
</feature>
<dbReference type="InterPro" id="IPR005467">
    <property type="entry name" value="His_kinase_dom"/>
</dbReference>
<dbReference type="SUPFAM" id="SSF55874">
    <property type="entry name" value="ATPase domain of HSP90 chaperone/DNA topoisomerase II/histidine kinase"/>
    <property type="match status" value="1"/>
</dbReference>
<dbReference type="Pfam" id="PF02518">
    <property type="entry name" value="HATPase_c"/>
    <property type="match status" value="1"/>
</dbReference>
<proteinExistence type="predicted"/>
<dbReference type="InterPro" id="IPR050428">
    <property type="entry name" value="TCS_sensor_his_kinase"/>
</dbReference>
<comment type="subcellular location">
    <subcellularLocation>
        <location evidence="2">Membrane</location>
    </subcellularLocation>
</comment>
<accession>A0A562NFQ0</accession>
<evidence type="ECO:0000313" key="13">
    <source>
        <dbReference type="Proteomes" id="UP000316225"/>
    </source>
</evidence>
<keyword evidence="13" id="KW-1185">Reference proteome</keyword>
<evidence type="ECO:0000256" key="3">
    <source>
        <dbReference type="ARBA" id="ARBA00012438"/>
    </source>
</evidence>
<dbReference type="GO" id="GO:0000155">
    <property type="term" value="F:phosphorelay sensor kinase activity"/>
    <property type="evidence" value="ECO:0007669"/>
    <property type="project" value="InterPro"/>
</dbReference>
<dbReference type="SUPFAM" id="SSF47384">
    <property type="entry name" value="Homodimeric domain of signal transducing histidine kinase"/>
    <property type="match status" value="1"/>
</dbReference>
<dbReference type="EC" id="2.7.13.3" evidence="3"/>
<dbReference type="Proteomes" id="UP000316225">
    <property type="component" value="Unassembled WGS sequence"/>
</dbReference>
<gene>
    <name evidence="12" type="ORF">IQ24_03250</name>
</gene>
<evidence type="ECO:0000256" key="5">
    <source>
        <dbReference type="ARBA" id="ARBA00022679"/>
    </source>
</evidence>
<keyword evidence="4" id="KW-0597">Phosphoprotein</keyword>
<dbReference type="SMART" id="SM00387">
    <property type="entry name" value="HATPase_c"/>
    <property type="match status" value="1"/>
</dbReference>
<evidence type="ECO:0000256" key="10">
    <source>
        <dbReference type="SAM" id="Phobius"/>
    </source>
</evidence>
<dbReference type="Gene3D" id="3.30.565.10">
    <property type="entry name" value="Histidine kinase-like ATPase, C-terminal domain"/>
    <property type="match status" value="1"/>
</dbReference>
<protein>
    <recommendedName>
        <fullName evidence="3">histidine kinase</fullName>
        <ecNumber evidence="3">2.7.13.3</ecNumber>
    </recommendedName>
</protein>
<dbReference type="Gene3D" id="1.10.287.130">
    <property type="match status" value="1"/>
</dbReference>